<feature type="region of interest" description="Disordered" evidence="1">
    <location>
        <begin position="408"/>
        <end position="435"/>
    </location>
</feature>
<comment type="caution">
    <text evidence="2">The sequence shown here is derived from an EMBL/GenBank/DDBJ whole genome shotgun (WGS) entry which is preliminary data.</text>
</comment>
<dbReference type="OrthoDB" id="4369881at2759"/>
<dbReference type="EMBL" id="JAPZBS010000005">
    <property type="protein sequence ID" value="KAJ5370901.1"/>
    <property type="molecule type" value="Genomic_DNA"/>
</dbReference>
<evidence type="ECO:0000256" key="1">
    <source>
        <dbReference type="SAM" id="MobiDB-lite"/>
    </source>
</evidence>
<reference evidence="2" key="1">
    <citation type="submission" date="2022-11" db="EMBL/GenBank/DDBJ databases">
        <authorList>
            <person name="Petersen C."/>
        </authorList>
    </citation>
    <scope>NUCLEOTIDE SEQUENCE</scope>
    <source>
        <strain evidence="2">IBT 29864</strain>
    </source>
</reference>
<organism evidence="2 3">
    <name type="scientific">Penicillium cataractarum</name>
    <dbReference type="NCBI Taxonomy" id="2100454"/>
    <lineage>
        <taxon>Eukaryota</taxon>
        <taxon>Fungi</taxon>
        <taxon>Dikarya</taxon>
        <taxon>Ascomycota</taxon>
        <taxon>Pezizomycotina</taxon>
        <taxon>Eurotiomycetes</taxon>
        <taxon>Eurotiomycetidae</taxon>
        <taxon>Eurotiales</taxon>
        <taxon>Aspergillaceae</taxon>
        <taxon>Penicillium</taxon>
    </lineage>
</organism>
<gene>
    <name evidence="2" type="ORF">N7496_006993</name>
</gene>
<evidence type="ECO:0000313" key="2">
    <source>
        <dbReference type="EMBL" id="KAJ5370901.1"/>
    </source>
</evidence>
<evidence type="ECO:0000313" key="3">
    <source>
        <dbReference type="Proteomes" id="UP001147782"/>
    </source>
</evidence>
<accession>A0A9W9V960</accession>
<feature type="compositionally biased region" description="Low complexity" evidence="1">
    <location>
        <begin position="482"/>
        <end position="492"/>
    </location>
</feature>
<keyword evidence="3" id="KW-1185">Reference proteome</keyword>
<name>A0A9W9V960_9EURO</name>
<dbReference type="AlphaFoldDB" id="A0A9W9V960"/>
<dbReference type="RefSeq" id="XP_056555335.1">
    <property type="nucleotide sequence ID" value="XM_056699922.1"/>
</dbReference>
<feature type="compositionally biased region" description="Low complexity" evidence="1">
    <location>
        <begin position="128"/>
        <end position="139"/>
    </location>
</feature>
<reference evidence="2" key="2">
    <citation type="journal article" date="2023" name="IMA Fungus">
        <title>Comparative genomic study of the Penicillium genus elucidates a diverse pangenome and 15 lateral gene transfer events.</title>
        <authorList>
            <person name="Petersen C."/>
            <person name="Sorensen T."/>
            <person name="Nielsen M.R."/>
            <person name="Sondergaard T.E."/>
            <person name="Sorensen J.L."/>
            <person name="Fitzpatrick D.A."/>
            <person name="Frisvad J.C."/>
            <person name="Nielsen K.L."/>
        </authorList>
    </citation>
    <scope>NUCLEOTIDE SEQUENCE</scope>
    <source>
        <strain evidence="2">IBT 29864</strain>
    </source>
</reference>
<dbReference type="GeneID" id="81439101"/>
<protein>
    <submittedName>
        <fullName evidence="2">Uncharacterized protein</fullName>
    </submittedName>
</protein>
<feature type="compositionally biased region" description="Acidic residues" evidence="1">
    <location>
        <begin position="418"/>
        <end position="435"/>
    </location>
</feature>
<proteinExistence type="predicted"/>
<sequence>MDAGFARFLQEHSSPTHQRVTAGGRIVPMVPQYQVTAGAQIIPLVTPANHPRPGEKHGKAKIPGKVPEIKVTDYGEAHDAHDALADVMANAPDAPKNAPVPAGLLPAFKPACAPACAPARAPAPAPAPAASSWNPEAPAFVPRRPRINAERDQRAKNKVWENIRAEAAQVPWYWVDIWPPFARSNMQEGDFENFLVVQMQLAKQFIVWPVQAYDLPQDYLWHGNPALGFRPNQPIPVVFYGACLRRPEDIGPNGMYWALLRMIFRVTNEGYPQAQHDYFINLGHLVRLVKWPEDSYEIFILLHATEWLRYHCQLFDNLIATVDYRRASLPGPDPGLTAERVLYVNKRASVTGAIKQLEEALEIVRFYMNRHPIWCSVIGAALLCRMREDVGHVRRDVGRLHEAAHHVPARYDKSDVPSEVDDCQQDEEDVASSDDEALGHAEHLEFADSSDISALGDGPAGTISQAEDSVVICTEPGPLINSGSSQSSLTDSQPARGPGEDGLEAGGGGESSSQLVLVDTKGKQLVVPGYLRELIAEREAFFAQQKAEGSEAVSNCLNKLVLTPTKTTAAVSRSHAHADKGKLSDVETTLARMRA</sequence>
<dbReference type="Proteomes" id="UP001147782">
    <property type="component" value="Unassembled WGS sequence"/>
</dbReference>
<feature type="region of interest" description="Disordered" evidence="1">
    <location>
        <begin position="123"/>
        <end position="152"/>
    </location>
</feature>
<feature type="region of interest" description="Disordered" evidence="1">
    <location>
        <begin position="475"/>
        <end position="514"/>
    </location>
</feature>